<evidence type="ECO:0000256" key="2">
    <source>
        <dbReference type="RuleBase" id="RU003719"/>
    </source>
</evidence>
<sequence length="305" mass="33187">MKKVKIAITTTSFGKYDEKPLLPLRAGFEIALNPYGRKLKKEETIEVCRGCVGVIAGTEPLSADVLDSLPDLRVISRCGTGLDNVDMTAAKRLGIEVFNTPDAPTRAVAELTLGMILNLLRKINVMDSSIRTGKWDKLMGNLLTGKNIGIIGFGRIGRASASLLQPFGCTIVFTDPFVEETPPFQKLSLNALLDFADIVIIHVSAKDMIMGAAEIARMKRGGWLINVSRGGTVDEEALFESLKSGHLRGAAIDVFEREPYDGKLRELKNTIVTPHIGSYAVESRVEMEILSTENLLKGLSPLSDA</sequence>
<name>A0ABR5SIS5_9BACT</name>
<dbReference type="SUPFAM" id="SSF51735">
    <property type="entry name" value="NAD(P)-binding Rossmann-fold domains"/>
    <property type="match status" value="1"/>
</dbReference>
<feature type="domain" description="D-isomer specific 2-hydroxyacid dehydrogenase catalytic" evidence="3">
    <location>
        <begin position="29"/>
        <end position="299"/>
    </location>
</feature>
<dbReference type="EC" id="1.1.1.-" evidence="5"/>
<dbReference type="EMBL" id="LNQR01000019">
    <property type="protein sequence ID" value="KWT92838.1"/>
    <property type="molecule type" value="Genomic_DNA"/>
</dbReference>
<evidence type="ECO:0000259" key="4">
    <source>
        <dbReference type="Pfam" id="PF02826"/>
    </source>
</evidence>
<evidence type="ECO:0000313" key="6">
    <source>
        <dbReference type="Proteomes" id="UP000060487"/>
    </source>
</evidence>
<keyword evidence="1 2" id="KW-0560">Oxidoreductase</keyword>
<comment type="caution">
    <text evidence="5">The sequence shown here is derived from an EMBL/GenBank/DDBJ whole genome shotgun (WGS) entry which is preliminary data.</text>
</comment>
<accession>A0ABR5SIS5</accession>
<dbReference type="InterPro" id="IPR050223">
    <property type="entry name" value="D-isomer_2-hydroxyacid_DH"/>
</dbReference>
<dbReference type="Gene3D" id="3.40.50.720">
    <property type="entry name" value="NAD(P)-binding Rossmann-like Domain"/>
    <property type="match status" value="2"/>
</dbReference>
<organism evidence="5 6">
    <name type="scientific">Candidatus Magnetominusculus xianensis</name>
    <dbReference type="NCBI Taxonomy" id="1748249"/>
    <lineage>
        <taxon>Bacteria</taxon>
        <taxon>Pseudomonadati</taxon>
        <taxon>Nitrospirota</taxon>
        <taxon>Nitrospiria</taxon>
        <taxon>Nitrospirales</taxon>
        <taxon>Nitrospiraceae</taxon>
        <taxon>Candidatus Magnetominusculus</taxon>
    </lineage>
</organism>
<feature type="domain" description="D-isomer specific 2-hydroxyacid dehydrogenase NAD-binding" evidence="4">
    <location>
        <begin position="113"/>
        <end position="277"/>
    </location>
</feature>
<dbReference type="CDD" id="cd12172">
    <property type="entry name" value="PGDH_like_2"/>
    <property type="match status" value="1"/>
</dbReference>
<dbReference type="InterPro" id="IPR006140">
    <property type="entry name" value="D-isomer_DH_NAD-bd"/>
</dbReference>
<evidence type="ECO:0000259" key="3">
    <source>
        <dbReference type="Pfam" id="PF00389"/>
    </source>
</evidence>
<evidence type="ECO:0000256" key="1">
    <source>
        <dbReference type="ARBA" id="ARBA00023002"/>
    </source>
</evidence>
<dbReference type="RefSeq" id="WP_085050951.1">
    <property type="nucleotide sequence ID" value="NZ_LNQR01000019.1"/>
</dbReference>
<dbReference type="Pfam" id="PF02826">
    <property type="entry name" value="2-Hacid_dh_C"/>
    <property type="match status" value="1"/>
</dbReference>
<protein>
    <submittedName>
        <fullName evidence="5">2-hydroxyacid dehydrogenase</fullName>
        <ecNumber evidence="5">1.1.1.-</ecNumber>
    </submittedName>
</protein>
<evidence type="ECO:0000313" key="5">
    <source>
        <dbReference type="EMBL" id="KWT92838.1"/>
    </source>
</evidence>
<dbReference type="Proteomes" id="UP000060487">
    <property type="component" value="Unassembled WGS sequence"/>
</dbReference>
<dbReference type="InterPro" id="IPR036291">
    <property type="entry name" value="NAD(P)-bd_dom_sf"/>
</dbReference>
<dbReference type="InterPro" id="IPR006139">
    <property type="entry name" value="D-isomer_2_OHA_DH_cat_dom"/>
</dbReference>
<reference evidence="5 6" key="1">
    <citation type="submission" date="2015-11" db="EMBL/GenBank/DDBJ databases">
        <authorList>
            <person name="Lin W."/>
        </authorList>
    </citation>
    <scope>NUCLEOTIDE SEQUENCE [LARGE SCALE GENOMIC DNA]</scope>
    <source>
        <strain evidence="5 6">HCH-1</strain>
    </source>
</reference>
<dbReference type="PROSITE" id="PS00065">
    <property type="entry name" value="D_2_HYDROXYACID_DH_1"/>
    <property type="match status" value="1"/>
</dbReference>
<keyword evidence="6" id="KW-1185">Reference proteome</keyword>
<dbReference type="InterPro" id="IPR029752">
    <property type="entry name" value="D-isomer_DH_CS1"/>
</dbReference>
<dbReference type="PANTHER" id="PTHR10996">
    <property type="entry name" value="2-HYDROXYACID DEHYDROGENASE-RELATED"/>
    <property type="match status" value="1"/>
</dbReference>
<comment type="similarity">
    <text evidence="2">Belongs to the D-isomer specific 2-hydroxyacid dehydrogenase family.</text>
</comment>
<gene>
    <name evidence="5" type="ORF">ASN18_0424</name>
</gene>
<dbReference type="Pfam" id="PF00389">
    <property type="entry name" value="2-Hacid_dh"/>
    <property type="match status" value="1"/>
</dbReference>
<dbReference type="PANTHER" id="PTHR10996:SF283">
    <property type="entry name" value="GLYOXYLATE_HYDROXYPYRUVATE REDUCTASE B"/>
    <property type="match status" value="1"/>
</dbReference>
<dbReference type="GO" id="GO:0016491">
    <property type="term" value="F:oxidoreductase activity"/>
    <property type="evidence" value="ECO:0007669"/>
    <property type="project" value="UniProtKB-KW"/>
</dbReference>
<dbReference type="SUPFAM" id="SSF52283">
    <property type="entry name" value="Formate/glycerate dehydrogenase catalytic domain-like"/>
    <property type="match status" value="1"/>
</dbReference>
<proteinExistence type="inferred from homology"/>